<gene>
    <name evidence="2" type="ORF">I5L03_06560</name>
</gene>
<evidence type="ECO:0000313" key="2">
    <source>
        <dbReference type="EMBL" id="MBH5322245.1"/>
    </source>
</evidence>
<keyword evidence="1" id="KW-0732">Signal</keyword>
<dbReference type="EMBL" id="JAEANY010000002">
    <property type="protein sequence ID" value="MBH5322245.1"/>
    <property type="molecule type" value="Genomic_DNA"/>
</dbReference>
<evidence type="ECO:0000313" key="3">
    <source>
        <dbReference type="Proteomes" id="UP000602442"/>
    </source>
</evidence>
<dbReference type="Proteomes" id="UP000602442">
    <property type="component" value="Unassembled WGS sequence"/>
</dbReference>
<accession>A0ABS0N2Q2</accession>
<name>A0ABS0N2Q2_9SPHN</name>
<protein>
    <submittedName>
        <fullName evidence="2">UrcA family protein</fullName>
    </submittedName>
</protein>
<reference evidence="2 3" key="1">
    <citation type="submission" date="2020-11" db="EMBL/GenBank/DDBJ databases">
        <title>Erythrobacter sediminis sp. nov., a marine bacterium from a tidal flat of Garorim Bay.</title>
        <authorList>
            <person name="Kim D."/>
            <person name="Yoo Y."/>
            <person name="Kim J.-J."/>
        </authorList>
    </citation>
    <scope>NUCLEOTIDE SEQUENCE [LARGE SCALE GENOMIC DNA]</scope>
    <source>
        <strain evidence="2 3">JGD-13</strain>
    </source>
</reference>
<evidence type="ECO:0000256" key="1">
    <source>
        <dbReference type="SAM" id="SignalP"/>
    </source>
</evidence>
<organism evidence="2 3">
    <name type="scientific">Aurantiacibacter sediminis</name>
    <dbReference type="NCBI Taxonomy" id="2793064"/>
    <lineage>
        <taxon>Bacteria</taxon>
        <taxon>Pseudomonadati</taxon>
        <taxon>Pseudomonadota</taxon>
        <taxon>Alphaproteobacteria</taxon>
        <taxon>Sphingomonadales</taxon>
        <taxon>Erythrobacteraceae</taxon>
        <taxon>Aurantiacibacter</taxon>
    </lineage>
</organism>
<feature type="chain" id="PRO_5046265921" evidence="1">
    <location>
        <begin position="25"/>
        <end position="121"/>
    </location>
</feature>
<proteinExistence type="predicted"/>
<dbReference type="NCBIfam" id="TIGR04433">
    <property type="entry name" value="UrcA_uranyl"/>
    <property type="match status" value="1"/>
</dbReference>
<keyword evidence="3" id="KW-1185">Reference proteome</keyword>
<dbReference type="RefSeq" id="WP_197920949.1">
    <property type="nucleotide sequence ID" value="NZ_CAWPTA010000007.1"/>
</dbReference>
<sequence length="121" mass="12686">MTKTFAFAALAAFSALTIAPGASAQDSHEMAHSGPSATVVFADLNLQSDAGVELLDSRIRAAAQRVCGRAEPNALFGGPVRQCLRETIASVQQTRNTVIAAARSEDGTRLAYTSFSVQRSS</sequence>
<feature type="signal peptide" evidence="1">
    <location>
        <begin position="1"/>
        <end position="24"/>
    </location>
</feature>
<comment type="caution">
    <text evidence="2">The sequence shown here is derived from an EMBL/GenBank/DDBJ whole genome shotgun (WGS) entry which is preliminary data.</text>
</comment>
<dbReference type="InterPro" id="IPR030972">
    <property type="entry name" value="UrcA_uranyl"/>
</dbReference>